<dbReference type="GO" id="GO:0015267">
    <property type="term" value="F:channel activity"/>
    <property type="evidence" value="ECO:0007669"/>
    <property type="project" value="TreeGrafter"/>
</dbReference>
<protein>
    <recommendedName>
        <fullName evidence="5">Aquaporin</fullName>
    </recommendedName>
</protein>
<dbReference type="SUPFAM" id="SSF81338">
    <property type="entry name" value="Aquaporin-like"/>
    <property type="match status" value="1"/>
</dbReference>
<dbReference type="WBParaSite" id="ACRNAN_Path_228.g851.t1">
    <property type="protein sequence ID" value="ACRNAN_Path_228.g851.t1"/>
    <property type="gene ID" value="ACRNAN_Path_228.g851"/>
</dbReference>
<dbReference type="Proteomes" id="UP000887540">
    <property type="component" value="Unplaced"/>
</dbReference>
<evidence type="ECO:0000256" key="3">
    <source>
        <dbReference type="ARBA" id="ARBA00022989"/>
    </source>
</evidence>
<feature type="transmembrane region" description="Helical" evidence="5">
    <location>
        <begin position="126"/>
        <end position="148"/>
    </location>
</feature>
<evidence type="ECO:0000256" key="4">
    <source>
        <dbReference type="ARBA" id="ARBA00023136"/>
    </source>
</evidence>
<comment type="caution">
    <text evidence="5">Lacks conserved residue(s) required for the propagation of feature annotation.</text>
</comment>
<reference evidence="7" key="1">
    <citation type="submission" date="2022-11" db="UniProtKB">
        <authorList>
            <consortium name="WormBaseParasite"/>
        </authorList>
    </citation>
    <scope>IDENTIFICATION</scope>
</reference>
<evidence type="ECO:0000313" key="7">
    <source>
        <dbReference type="WBParaSite" id="ACRNAN_Path_228.g851.t1"/>
    </source>
</evidence>
<evidence type="ECO:0000313" key="6">
    <source>
        <dbReference type="Proteomes" id="UP000887540"/>
    </source>
</evidence>
<dbReference type="PANTHER" id="PTHR21191">
    <property type="entry name" value="AQUAPORIN"/>
    <property type="match status" value="1"/>
</dbReference>
<name>A0A914C3T7_9BILA</name>
<dbReference type="InterPro" id="IPR023271">
    <property type="entry name" value="Aquaporin-like"/>
</dbReference>
<keyword evidence="4 5" id="KW-0472">Membrane</keyword>
<evidence type="ECO:0000256" key="5">
    <source>
        <dbReference type="PIRNR" id="PIRNR017529"/>
    </source>
</evidence>
<comment type="similarity">
    <text evidence="5">Belongs to the MIP/aquaporin (TC 1.A.8) family.</text>
</comment>
<comment type="subcellular location">
    <subcellularLocation>
        <location evidence="1">Membrane</location>
        <topology evidence="1">Multi-pass membrane protein</topology>
    </subcellularLocation>
</comment>
<sequence length="283" mass="31966">MKPVRYIPDRDMEVWLCNSIMRVWVASLLFYITIYAFCELLRYIVSKYVQKDSYAATILNELIGTVQICAPMFDVNFVLANYGLRGVLIEIAFIELCNAILIRDAMADPCPLIMGWTKGNVSSNRLFSILSVQFTAAYFAYIIARLYWSIGLHPMHSEILTEERCEADLTVAIIYGSLVEAIGTFAGKASEVFLEERLVNPKVVTVVQSFMAGFITILGIGLTGMYGNPIVAWACTFNCGDVPHLSHFIVYWIAPLVAWKAADRFLHSNEEEEKKEVDVKKEE</sequence>
<keyword evidence="6" id="KW-1185">Reference proteome</keyword>
<proteinExistence type="inferred from homology"/>
<dbReference type="InterPro" id="IPR051883">
    <property type="entry name" value="AQP11/12_channel"/>
</dbReference>
<dbReference type="AlphaFoldDB" id="A0A914C3T7"/>
<dbReference type="InterPro" id="IPR016697">
    <property type="entry name" value="Aquaporin_11/12"/>
</dbReference>
<organism evidence="6 7">
    <name type="scientific">Acrobeloides nanus</name>
    <dbReference type="NCBI Taxonomy" id="290746"/>
    <lineage>
        <taxon>Eukaryota</taxon>
        <taxon>Metazoa</taxon>
        <taxon>Ecdysozoa</taxon>
        <taxon>Nematoda</taxon>
        <taxon>Chromadorea</taxon>
        <taxon>Rhabditida</taxon>
        <taxon>Tylenchina</taxon>
        <taxon>Cephalobomorpha</taxon>
        <taxon>Cephaloboidea</taxon>
        <taxon>Cephalobidae</taxon>
        <taxon>Acrobeloides</taxon>
    </lineage>
</organism>
<feature type="transmembrane region" description="Helical" evidence="5">
    <location>
        <begin position="20"/>
        <end position="41"/>
    </location>
</feature>
<evidence type="ECO:0000256" key="2">
    <source>
        <dbReference type="ARBA" id="ARBA00022692"/>
    </source>
</evidence>
<dbReference type="GO" id="GO:0005737">
    <property type="term" value="C:cytoplasm"/>
    <property type="evidence" value="ECO:0007669"/>
    <property type="project" value="TreeGrafter"/>
</dbReference>
<evidence type="ECO:0000256" key="1">
    <source>
        <dbReference type="ARBA" id="ARBA00004141"/>
    </source>
</evidence>
<dbReference type="GO" id="GO:0016020">
    <property type="term" value="C:membrane"/>
    <property type="evidence" value="ECO:0007669"/>
    <property type="project" value="UniProtKB-SubCell"/>
</dbReference>
<dbReference type="Gene3D" id="1.20.1080.10">
    <property type="entry name" value="Glycerol uptake facilitator protein"/>
    <property type="match status" value="1"/>
</dbReference>
<feature type="transmembrane region" description="Helical" evidence="5">
    <location>
        <begin position="203"/>
        <end position="222"/>
    </location>
</feature>
<keyword evidence="3 5" id="KW-1133">Transmembrane helix</keyword>
<dbReference type="PANTHER" id="PTHR21191:SF15">
    <property type="entry name" value="AQUAPORIN"/>
    <property type="match status" value="1"/>
</dbReference>
<dbReference type="PIRSF" id="PIRSF017529">
    <property type="entry name" value="Aquaporin_11/12"/>
    <property type="match status" value="1"/>
</dbReference>
<accession>A0A914C3T7</accession>
<keyword evidence="2 5" id="KW-0812">Transmembrane</keyword>